<gene>
    <name evidence="3" type="ORF">CUN48_08250</name>
</gene>
<evidence type="ECO:0008006" key="5">
    <source>
        <dbReference type="Google" id="ProtNLM"/>
    </source>
</evidence>
<dbReference type="GO" id="GO:0016861">
    <property type="term" value="F:intramolecular oxidoreductase activity, interconverting aldoses and ketoses"/>
    <property type="evidence" value="ECO:0007669"/>
    <property type="project" value="UniProtKB-ARBA"/>
</dbReference>
<dbReference type="SUPFAM" id="SSF89623">
    <property type="entry name" value="Ribose/Galactose isomerase RpiB/AlsB"/>
    <property type="match status" value="1"/>
</dbReference>
<dbReference type="Proteomes" id="UP000230790">
    <property type="component" value="Unassembled WGS sequence"/>
</dbReference>
<reference evidence="3 4" key="1">
    <citation type="submission" date="2017-11" db="EMBL/GenBank/DDBJ databases">
        <title>Evolution of Phototrophy in the Chloroflexi Phylum Driven by Horizontal Gene Transfer.</title>
        <authorList>
            <person name="Ward L.M."/>
            <person name="Hemp J."/>
            <person name="Shih P.M."/>
            <person name="Mcglynn S.E."/>
            <person name="Fischer W."/>
        </authorList>
    </citation>
    <scope>NUCLEOTIDE SEQUENCE [LARGE SCALE GENOMIC DNA]</scope>
    <source>
        <strain evidence="3">JP3_7</strain>
    </source>
</reference>
<evidence type="ECO:0000256" key="1">
    <source>
        <dbReference type="ARBA" id="ARBA00008754"/>
    </source>
</evidence>
<comment type="similarity">
    <text evidence="1">Belongs to the LacAB/RpiB family.</text>
</comment>
<dbReference type="InterPro" id="IPR051812">
    <property type="entry name" value="SPI_LacAB/RpiB"/>
</dbReference>
<evidence type="ECO:0000256" key="2">
    <source>
        <dbReference type="ARBA" id="ARBA00023235"/>
    </source>
</evidence>
<protein>
    <recommendedName>
        <fullName evidence="5">Ribose-5-phosphate isomerase</fullName>
    </recommendedName>
</protein>
<organism evidence="3 4">
    <name type="scientific">Candidatus Thermofonsia Clade 3 bacterium</name>
    <dbReference type="NCBI Taxonomy" id="2364212"/>
    <lineage>
        <taxon>Bacteria</taxon>
        <taxon>Bacillati</taxon>
        <taxon>Chloroflexota</taxon>
        <taxon>Candidatus Thermofontia</taxon>
        <taxon>Candidatus Thermofonsia Clade 3</taxon>
    </lineage>
</organism>
<dbReference type="Gene3D" id="3.40.1400.10">
    <property type="entry name" value="Sugar-phosphate isomerase, RpiB/LacA/LacB"/>
    <property type="match status" value="1"/>
</dbReference>
<dbReference type="EMBL" id="PGTN01000045">
    <property type="protein sequence ID" value="PJF47528.1"/>
    <property type="molecule type" value="Genomic_DNA"/>
</dbReference>
<evidence type="ECO:0000313" key="3">
    <source>
        <dbReference type="EMBL" id="PJF47528.1"/>
    </source>
</evidence>
<dbReference type="Pfam" id="PF02502">
    <property type="entry name" value="LacAB_rpiB"/>
    <property type="match status" value="1"/>
</dbReference>
<dbReference type="InterPro" id="IPR036569">
    <property type="entry name" value="RpiB_LacA_LacB_sf"/>
</dbReference>
<dbReference type="PANTHER" id="PTHR43732">
    <property type="entry name" value="RIBOSE 5-PHOSPHATE ISOMERASE-RELATED"/>
    <property type="match status" value="1"/>
</dbReference>
<comment type="caution">
    <text evidence="3">The sequence shown here is derived from an EMBL/GenBank/DDBJ whole genome shotgun (WGS) entry which is preliminary data.</text>
</comment>
<sequence length="100" mass="10874">MLARDIAARKYERGILICGTGIGMAITANKAPGVCAAQARDTYSAERAHKSNNAQIITMGARVIGPELANQIVDMRMASEFQARSRTWACWCADGNPQWC</sequence>
<accession>A0A2M8QCN2</accession>
<evidence type="ECO:0000313" key="4">
    <source>
        <dbReference type="Proteomes" id="UP000230790"/>
    </source>
</evidence>
<dbReference type="GO" id="GO:0005975">
    <property type="term" value="P:carbohydrate metabolic process"/>
    <property type="evidence" value="ECO:0007669"/>
    <property type="project" value="InterPro"/>
</dbReference>
<dbReference type="PANTHER" id="PTHR43732:SF1">
    <property type="entry name" value="RIBOSE 5-PHOSPHATE ISOMERASE"/>
    <property type="match status" value="1"/>
</dbReference>
<keyword evidence="2" id="KW-0413">Isomerase</keyword>
<dbReference type="InterPro" id="IPR003500">
    <property type="entry name" value="RpiB_LacA_LacB"/>
</dbReference>
<dbReference type="AlphaFoldDB" id="A0A2M8QCN2"/>
<proteinExistence type="inferred from homology"/>
<name>A0A2M8QCN2_9CHLR</name>